<evidence type="ECO:0000313" key="2">
    <source>
        <dbReference type="Proteomes" id="UP000044602"/>
    </source>
</evidence>
<protein>
    <submittedName>
        <fullName evidence="1">Uncharacterized protein</fullName>
    </submittedName>
</protein>
<sequence length="68" mass="7507">MNSTCTTTLALRHMANGRAPIGQLNELRAPITDVLAQVAEQMAELQRYKARFGELQSLSDEGSDTEQE</sequence>
<reference evidence="1 2" key="1">
    <citation type="submission" date="2015-05" db="EMBL/GenBank/DDBJ databases">
        <authorList>
            <person name="Wang D.B."/>
            <person name="Wang M."/>
        </authorList>
    </citation>
    <scope>NUCLEOTIDE SEQUENCE [LARGE SCALE GENOMIC DNA]</scope>
    <source>
        <strain evidence="1">VL1</strain>
    </source>
</reference>
<proteinExistence type="predicted"/>
<evidence type="ECO:0000313" key="1">
    <source>
        <dbReference type="EMBL" id="CRK36242.1"/>
    </source>
</evidence>
<dbReference type="AlphaFoldDB" id="A0A0G4MPX5"/>
<dbReference type="Proteomes" id="UP000044602">
    <property type="component" value="Unassembled WGS sequence"/>
</dbReference>
<organism evidence="1 2">
    <name type="scientific">Verticillium longisporum</name>
    <name type="common">Verticillium dahliae var. longisporum</name>
    <dbReference type="NCBI Taxonomy" id="100787"/>
    <lineage>
        <taxon>Eukaryota</taxon>
        <taxon>Fungi</taxon>
        <taxon>Dikarya</taxon>
        <taxon>Ascomycota</taxon>
        <taxon>Pezizomycotina</taxon>
        <taxon>Sordariomycetes</taxon>
        <taxon>Hypocreomycetidae</taxon>
        <taxon>Glomerellales</taxon>
        <taxon>Plectosphaerellaceae</taxon>
        <taxon>Verticillium</taxon>
    </lineage>
</organism>
<dbReference type="STRING" id="100787.A0A0G4MPX5"/>
<gene>
    <name evidence="1" type="ORF">BN1708_007003</name>
</gene>
<name>A0A0G4MPX5_VERLO</name>
<keyword evidence="2" id="KW-1185">Reference proteome</keyword>
<dbReference type="EMBL" id="CVQH01023972">
    <property type="protein sequence ID" value="CRK36242.1"/>
    <property type="molecule type" value="Genomic_DNA"/>
</dbReference>
<accession>A0A0G4MPX5</accession>